<dbReference type="STRING" id="1221500.ABE65_004875"/>
<organism evidence="5 6">
    <name type="scientific">Fictibacillus phosphorivorans</name>
    <dbReference type="NCBI Taxonomy" id="1221500"/>
    <lineage>
        <taxon>Bacteria</taxon>
        <taxon>Bacillati</taxon>
        <taxon>Bacillota</taxon>
        <taxon>Bacilli</taxon>
        <taxon>Bacillales</taxon>
        <taxon>Fictibacillaceae</taxon>
        <taxon>Fictibacillus</taxon>
    </lineage>
</organism>
<dbReference type="SUPFAM" id="SSF110857">
    <property type="entry name" value="Gamma-glutamyl cyclotransferase-like"/>
    <property type="match status" value="1"/>
</dbReference>
<keyword evidence="6" id="KW-1185">Reference proteome</keyword>
<dbReference type="CDD" id="cd06661">
    <property type="entry name" value="GGCT_like"/>
    <property type="match status" value="1"/>
</dbReference>
<dbReference type="GO" id="GO:0061929">
    <property type="term" value="F:gamma-glutamylaminecyclotransferase activity"/>
    <property type="evidence" value="ECO:0007669"/>
    <property type="project" value="InterPro"/>
</dbReference>
<evidence type="ECO:0000256" key="2">
    <source>
        <dbReference type="PIRSR" id="PIRSR639126-1"/>
    </source>
</evidence>
<evidence type="ECO:0000256" key="1">
    <source>
        <dbReference type="ARBA" id="ARBA00008861"/>
    </source>
</evidence>
<feature type="active site" description="Proton acceptor" evidence="2">
    <location>
        <position position="84"/>
    </location>
</feature>
<dbReference type="PANTHER" id="PTHR12510">
    <property type="entry name" value="TROPONIN C-AKIN-1 PROTEIN"/>
    <property type="match status" value="1"/>
</dbReference>
<sequence>MLNENDGDYMKKHLVFVYGTLQKDGSNDHFLEHATYIEQRCYVEGQLYDTGWGYPALVLDKESWVIGELYEISTSELEQLDELEDFVENRADNLYDRISVTVHTTNSKVEAFVYMMRIKKSHFVSILENDWIKYIHNH</sequence>
<comment type="similarity">
    <text evidence="1 3">Belongs to the gamma-glutamylcyclotransferase family.</text>
</comment>
<evidence type="ECO:0000259" key="4">
    <source>
        <dbReference type="Pfam" id="PF06094"/>
    </source>
</evidence>
<name>A0A160IJC8_9BACL</name>
<dbReference type="InterPro" id="IPR013024">
    <property type="entry name" value="GGCT-like"/>
</dbReference>
<dbReference type="Proteomes" id="UP000076623">
    <property type="component" value="Chromosome"/>
</dbReference>
<reference evidence="5 6" key="1">
    <citation type="submission" date="2016-04" db="EMBL/GenBank/DDBJ databases">
        <title>Complete genome sequence of Fictibacillus phosphorivorans G25-29, a strain toxic to nematodes.</title>
        <authorList>
            <person name="Zheng Z."/>
        </authorList>
    </citation>
    <scope>NUCLEOTIDE SEQUENCE [LARGE SCALE GENOMIC DNA]</scope>
    <source>
        <strain evidence="5 6">G25-29</strain>
    </source>
</reference>
<dbReference type="AlphaFoldDB" id="A0A160IJC8"/>
<dbReference type="InterPro" id="IPR036568">
    <property type="entry name" value="GGCT-like_sf"/>
</dbReference>
<dbReference type="Pfam" id="PF06094">
    <property type="entry name" value="GGACT"/>
    <property type="match status" value="1"/>
</dbReference>
<feature type="domain" description="Gamma-glutamylcyclotransferase AIG2-like" evidence="4">
    <location>
        <begin position="15"/>
        <end position="131"/>
    </location>
</feature>
<evidence type="ECO:0000313" key="6">
    <source>
        <dbReference type="Proteomes" id="UP000076623"/>
    </source>
</evidence>
<proteinExistence type="inferred from homology"/>
<evidence type="ECO:0000256" key="3">
    <source>
        <dbReference type="RuleBase" id="RU367036"/>
    </source>
</evidence>
<dbReference type="KEGG" id="fpn:ABE65_004875"/>
<dbReference type="EMBL" id="CP015378">
    <property type="protein sequence ID" value="ANC76178.1"/>
    <property type="molecule type" value="Genomic_DNA"/>
</dbReference>
<dbReference type="InterPro" id="IPR009288">
    <property type="entry name" value="AIG2-like_dom"/>
</dbReference>
<evidence type="ECO:0000313" key="5">
    <source>
        <dbReference type="EMBL" id="ANC76178.1"/>
    </source>
</evidence>
<dbReference type="PANTHER" id="PTHR12510:SF4">
    <property type="entry name" value="GAMMA-GLUTAMYLAMINECYCLOTRANSFERASE"/>
    <property type="match status" value="1"/>
</dbReference>
<dbReference type="GO" id="GO:0005829">
    <property type="term" value="C:cytosol"/>
    <property type="evidence" value="ECO:0007669"/>
    <property type="project" value="TreeGrafter"/>
</dbReference>
<dbReference type="InterPro" id="IPR039126">
    <property type="entry name" value="GGACT"/>
</dbReference>
<dbReference type="Gene3D" id="3.10.490.10">
    <property type="entry name" value="Gamma-glutamyl cyclotransferase-like"/>
    <property type="match status" value="1"/>
</dbReference>
<accession>A0A160IJC8</accession>
<gene>
    <name evidence="5" type="ORF">ABE65_004875</name>
</gene>
<protein>
    <recommendedName>
        <fullName evidence="3">Gamma-glutamylcyclotransferase family protein</fullName>
    </recommendedName>
</protein>